<protein>
    <submittedName>
        <fullName evidence="5">Methyl-accepting chemotaxis protein (MCP) signalling domain-containing protein</fullName>
    </submittedName>
</protein>
<evidence type="ECO:0000256" key="1">
    <source>
        <dbReference type="ARBA" id="ARBA00023224"/>
    </source>
</evidence>
<dbReference type="GO" id="GO:0004888">
    <property type="term" value="F:transmembrane signaling receptor activity"/>
    <property type="evidence" value="ECO:0007669"/>
    <property type="project" value="InterPro"/>
</dbReference>
<evidence type="ECO:0000313" key="5">
    <source>
        <dbReference type="EMBL" id="SFG12735.1"/>
    </source>
</evidence>
<dbReference type="Gene3D" id="1.10.287.950">
    <property type="entry name" value="Methyl-accepting chemotaxis protein"/>
    <property type="match status" value="1"/>
</dbReference>
<evidence type="ECO:0000256" key="2">
    <source>
        <dbReference type="ARBA" id="ARBA00029447"/>
    </source>
</evidence>
<accession>A0A1I2P9B8</accession>
<gene>
    <name evidence="5" type="ORF">SAMN05660649_00786</name>
</gene>
<dbReference type="GO" id="GO:0016020">
    <property type="term" value="C:membrane"/>
    <property type="evidence" value="ECO:0007669"/>
    <property type="project" value="InterPro"/>
</dbReference>
<dbReference type="InterPro" id="IPR004090">
    <property type="entry name" value="Chemotax_Me-accpt_rcpt"/>
</dbReference>
<dbReference type="GO" id="GO:0007165">
    <property type="term" value="P:signal transduction"/>
    <property type="evidence" value="ECO:0007669"/>
    <property type="project" value="UniProtKB-KW"/>
</dbReference>
<dbReference type="InterPro" id="IPR004089">
    <property type="entry name" value="MCPsignal_dom"/>
</dbReference>
<dbReference type="PRINTS" id="PR00260">
    <property type="entry name" value="CHEMTRNSDUCR"/>
</dbReference>
<name>A0A1I2P9B8_9FIRM</name>
<dbReference type="EMBL" id="FOOX01000002">
    <property type="protein sequence ID" value="SFG12735.1"/>
    <property type="molecule type" value="Genomic_DNA"/>
</dbReference>
<evidence type="ECO:0000313" key="6">
    <source>
        <dbReference type="Proteomes" id="UP000199337"/>
    </source>
</evidence>
<dbReference type="RefSeq" id="WP_092468897.1">
    <property type="nucleotide sequence ID" value="NZ_FOOX01000002.1"/>
</dbReference>
<keyword evidence="1 3" id="KW-0807">Transducer</keyword>
<proteinExistence type="inferred from homology"/>
<evidence type="ECO:0000259" key="4">
    <source>
        <dbReference type="PROSITE" id="PS50111"/>
    </source>
</evidence>
<keyword evidence="6" id="KW-1185">Reference proteome</keyword>
<reference evidence="6" key="1">
    <citation type="submission" date="2016-10" db="EMBL/GenBank/DDBJ databases">
        <authorList>
            <person name="Varghese N."/>
            <person name="Submissions S."/>
        </authorList>
    </citation>
    <scope>NUCLEOTIDE SEQUENCE [LARGE SCALE GENOMIC DNA]</scope>
    <source>
        <strain evidence="6">DSM 17038</strain>
    </source>
</reference>
<dbReference type="Pfam" id="PF00015">
    <property type="entry name" value="MCPsignal"/>
    <property type="match status" value="1"/>
</dbReference>
<feature type="domain" description="Methyl-accepting transducer" evidence="4">
    <location>
        <begin position="1"/>
        <end position="117"/>
    </location>
</feature>
<dbReference type="GO" id="GO:0006935">
    <property type="term" value="P:chemotaxis"/>
    <property type="evidence" value="ECO:0007669"/>
    <property type="project" value="InterPro"/>
</dbReference>
<sequence length="131" mass="13982">MAASVSEFNDKTQQISQIVELITTIADQTNLLALNAAIEAARAGEHGRGFAVVAEEVRKLAEQSAAAADEIRSLIQTIQTDAHSIVTDIVSSGAEIKKGVQVVEEVGGSFKNIIDAVRGLYPPRLTRLLQL</sequence>
<organism evidence="5 6">
    <name type="scientific">Desulfotruncus arcticus DSM 17038</name>
    <dbReference type="NCBI Taxonomy" id="1121424"/>
    <lineage>
        <taxon>Bacteria</taxon>
        <taxon>Bacillati</taxon>
        <taxon>Bacillota</taxon>
        <taxon>Clostridia</taxon>
        <taxon>Eubacteriales</taxon>
        <taxon>Desulfallaceae</taxon>
        <taxon>Desulfotruncus</taxon>
    </lineage>
</organism>
<dbReference type="SMART" id="SM00283">
    <property type="entry name" value="MA"/>
    <property type="match status" value="1"/>
</dbReference>
<comment type="similarity">
    <text evidence="2">Belongs to the methyl-accepting chemotaxis (MCP) protein family.</text>
</comment>
<dbReference type="STRING" id="341036.SAMN05660649_00786"/>
<evidence type="ECO:0000256" key="3">
    <source>
        <dbReference type="PROSITE-ProRule" id="PRU00284"/>
    </source>
</evidence>
<dbReference type="AlphaFoldDB" id="A0A1I2P9B8"/>
<dbReference type="SUPFAM" id="SSF58104">
    <property type="entry name" value="Methyl-accepting chemotaxis protein (MCP) signaling domain"/>
    <property type="match status" value="1"/>
</dbReference>
<dbReference type="PANTHER" id="PTHR32089">
    <property type="entry name" value="METHYL-ACCEPTING CHEMOTAXIS PROTEIN MCPB"/>
    <property type="match status" value="1"/>
</dbReference>
<dbReference type="PROSITE" id="PS50111">
    <property type="entry name" value="CHEMOTAXIS_TRANSDUC_2"/>
    <property type="match status" value="1"/>
</dbReference>
<dbReference type="Proteomes" id="UP000199337">
    <property type="component" value="Unassembled WGS sequence"/>
</dbReference>
<dbReference type="PANTHER" id="PTHR32089:SF112">
    <property type="entry name" value="LYSOZYME-LIKE PROTEIN-RELATED"/>
    <property type="match status" value="1"/>
</dbReference>
<dbReference type="OrthoDB" id="5392220at2"/>